<name>A0ABD0LSB9_9CAEN</name>
<evidence type="ECO:0000313" key="2">
    <source>
        <dbReference type="Proteomes" id="UP001519460"/>
    </source>
</evidence>
<keyword evidence="2" id="KW-1185">Reference proteome</keyword>
<evidence type="ECO:0000313" key="1">
    <source>
        <dbReference type="EMBL" id="KAK7502337.1"/>
    </source>
</evidence>
<comment type="caution">
    <text evidence="1">The sequence shown here is derived from an EMBL/GenBank/DDBJ whole genome shotgun (WGS) entry which is preliminary data.</text>
</comment>
<dbReference type="Proteomes" id="UP001519460">
    <property type="component" value="Unassembled WGS sequence"/>
</dbReference>
<sequence length="119" mass="13175">MNSSAKVLTDKIPAETSFGALSGQLWGTRSGLLRQTLAIKRGKNSYLLLHVEMETGVAIPPWKSLRLLLSVLITKCIEVPTDTFFERFQTRVAQHCLPLCRLSNCIIVLGVVLPPLTEL</sequence>
<gene>
    <name evidence="1" type="ORF">BaRGS_00006290</name>
</gene>
<reference evidence="1 2" key="1">
    <citation type="journal article" date="2023" name="Sci. Data">
        <title>Genome assembly of the Korean intertidal mud-creeper Batillaria attramentaria.</title>
        <authorList>
            <person name="Patra A.K."/>
            <person name="Ho P.T."/>
            <person name="Jun S."/>
            <person name="Lee S.J."/>
            <person name="Kim Y."/>
            <person name="Won Y.J."/>
        </authorList>
    </citation>
    <scope>NUCLEOTIDE SEQUENCE [LARGE SCALE GENOMIC DNA]</scope>
    <source>
        <strain evidence="1">Wonlab-2016</strain>
    </source>
</reference>
<proteinExistence type="predicted"/>
<dbReference type="EMBL" id="JACVVK020000026">
    <property type="protein sequence ID" value="KAK7502337.1"/>
    <property type="molecule type" value="Genomic_DNA"/>
</dbReference>
<accession>A0ABD0LSB9</accession>
<dbReference type="AlphaFoldDB" id="A0ABD0LSB9"/>
<protein>
    <submittedName>
        <fullName evidence="1">Uncharacterized protein</fullName>
    </submittedName>
</protein>
<organism evidence="1 2">
    <name type="scientific">Batillaria attramentaria</name>
    <dbReference type="NCBI Taxonomy" id="370345"/>
    <lineage>
        <taxon>Eukaryota</taxon>
        <taxon>Metazoa</taxon>
        <taxon>Spiralia</taxon>
        <taxon>Lophotrochozoa</taxon>
        <taxon>Mollusca</taxon>
        <taxon>Gastropoda</taxon>
        <taxon>Caenogastropoda</taxon>
        <taxon>Sorbeoconcha</taxon>
        <taxon>Cerithioidea</taxon>
        <taxon>Batillariidae</taxon>
        <taxon>Batillaria</taxon>
    </lineage>
</organism>